<evidence type="ECO:0000256" key="4">
    <source>
        <dbReference type="SAM" id="Coils"/>
    </source>
</evidence>
<feature type="coiled-coil region" evidence="4">
    <location>
        <begin position="74"/>
        <end position="101"/>
    </location>
</feature>
<comment type="caution">
    <text evidence="6">The sequence shown here is derived from an EMBL/GenBank/DDBJ whole genome shotgun (WGS) entry which is preliminary data.</text>
</comment>
<evidence type="ECO:0000256" key="2">
    <source>
        <dbReference type="ARBA" id="ARBA00022603"/>
    </source>
</evidence>
<organism evidence="6 7">
    <name type="scientific">Candida boidinii</name>
    <name type="common">Yeast</name>
    <dbReference type="NCBI Taxonomy" id="5477"/>
    <lineage>
        <taxon>Eukaryota</taxon>
        <taxon>Fungi</taxon>
        <taxon>Dikarya</taxon>
        <taxon>Ascomycota</taxon>
        <taxon>Saccharomycotina</taxon>
        <taxon>Pichiomycetes</taxon>
        <taxon>Pichiales</taxon>
        <taxon>Pichiaceae</taxon>
        <taxon>Ogataea</taxon>
        <taxon>Ogataea/Candida clade</taxon>
    </lineage>
</organism>
<dbReference type="Proteomes" id="UP001165120">
    <property type="component" value="Unassembled WGS sequence"/>
</dbReference>
<dbReference type="InterPro" id="IPR013216">
    <property type="entry name" value="Methyltransf_11"/>
</dbReference>
<evidence type="ECO:0000313" key="6">
    <source>
        <dbReference type="EMBL" id="GME78896.1"/>
    </source>
</evidence>
<dbReference type="Pfam" id="PF08241">
    <property type="entry name" value="Methyltransf_11"/>
    <property type="match status" value="1"/>
</dbReference>
<evidence type="ECO:0000256" key="1">
    <source>
        <dbReference type="ARBA" id="ARBA00008361"/>
    </source>
</evidence>
<dbReference type="Gene3D" id="3.40.50.150">
    <property type="entry name" value="Vaccinia Virus protein VP39"/>
    <property type="match status" value="1"/>
</dbReference>
<reference evidence="6" key="1">
    <citation type="submission" date="2023-04" db="EMBL/GenBank/DDBJ databases">
        <title>Candida boidinii NBRC 10035.</title>
        <authorList>
            <person name="Ichikawa N."/>
            <person name="Sato H."/>
            <person name="Tonouchi N."/>
        </authorList>
    </citation>
    <scope>NUCLEOTIDE SEQUENCE</scope>
    <source>
        <strain evidence="6">NBRC 10035</strain>
    </source>
</reference>
<keyword evidence="4" id="KW-0175">Coiled coil</keyword>
<evidence type="ECO:0000313" key="7">
    <source>
        <dbReference type="Proteomes" id="UP001165120"/>
    </source>
</evidence>
<dbReference type="AlphaFoldDB" id="A0A9W6T9Y1"/>
<feature type="domain" description="Methyltransferase type 11" evidence="5">
    <location>
        <begin position="51"/>
        <end position="151"/>
    </location>
</feature>
<name>A0A9W6T9Y1_CANBO</name>
<dbReference type="PANTHER" id="PTHR44942">
    <property type="entry name" value="METHYLTRANSF_11 DOMAIN-CONTAINING PROTEIN"/>
    <property type="match status" value="1"/>
</dbReference>
<sequence length="306" mass="36226">MTAFSDKNFKASDYSTFRPQYQDTWFRDILEYHSRIAENKTAIEDKSSKVLDIGCGPGEATIPLIKYFNDITSIDLSAVMINQLKENMRRYQDENPDLKFNGFVSRSEDVSEFIDDNSIDLVTAAECVHWFDIEAWFQEMSRVLKDNGTLAYWCYLDPIFLGNSKANDIYHEMAYGDEYLGRYWQKEARGKIRNLLRESHGILQDKFSDKFKDFEIDYYNPPDFPKQIKFHLNKKCKLIDFINYAKTWSSGHNWIKDHSDISEDSDEYVFNIFLKKFKDELNWEIDTDIELSWNSSYCLARRIPRS</sequence>
<evidence type="ECO:0000256" key="3">
    <source>
        <dbReference type="ARBA" id="ARBA00022679"/>
    </source>
</evidence>
<dbReference type="SUPFAM" id="SSF53335">
    <property type="entry name" value="S-adenosyl-L-methionine-dependent methyltransferases"/>
    <property type="match status" value="1"/>
</dbReference>
<keyword evidence="2" id="KW-0489">Methyltransferase</keyword>
<proteinExistence type="inferred from homology"/>
<dbReference type="EMBL" id="BSXN01003275">
    <property type="protein sequence ID" value="GME78896.1"/>
    <property type="molecule type" value="Genomic_DNA"/>
</dbReference>
<protein>
    <submittedName>
        <fullName evidence="6">Unnamed protein product</fullName>
    </submittedName>
</protein>
<evidence type="ECO:0000259" key="5">
    <source>
        <dbReference type="Pfam" id="PF08241"/>
    </source>
</evidence>
<dbReference type="InterPro" id="IPR051052">
    <property type="entry name" value="Diverse_substrate_MTase"/>
</dbReference>
<keyword evidence="3" id="KW-0808">Transferase</keyword>
<accession>A0A9W6T9Y1</accession>
<dbReference type="GO" id="GO:0032259">
    <property type="term" value="P:methylation"/>
    <property type="evidence" value="ECO:0007669"/>
    <property type="project" value="UniProtKB-KW"/>
</dbReference>
<keyword evidence="7" id="KW-1185">Reference proteome</keyword>
<comment type="similarity">
    <text evidence="1">Belongs to the methyltransferase superfamily.</text>
</comment>
<dbReference type="PANTHER" id="PTHR44942:SF4">
    <property type="entry name" value="METHYLTRANSFERASE TYPE 11 DOMAIN-CONTAINING PROTEIN"/>
    <property type="match status" value="1"/>
</dbReference>
<dbReference type="CDD" id="cd02440">
    <property type="entry name" value="AdoMet_MTases"/>
    <property type="match status" value="1"/>
</dbReference>
<dbReference type="GO" id="GO:0008757">
    <property type="term" value="F:S-adenosylmethionine-dependent methyltransferase activity"/>
    <property type="evidence" value="ECO:0007669"/>
    <property type="project" value="InterPro"/>
</dbReference>
<gene>
    <name evidence="6" type="ORF">Cboi02_000595900</name>
</gene>
<dbReference type="InterPro" id="IPR029063">
    <property type="entry name" value="SAM-dependent_MTases_sf"/>
</dbReference>